<comment type="caution">
    <text evidence="2">The sequence shown here is derived from an EMBL/GenBank/DDBJ whole genome shotgun (WGS) entry which is preliminary data.</text>
</comment>
<gene>
    <name evidence="2" type="ORF">M0R45_016531</name>
</gene>
<proteinExistence type="inferred from homology"/>
<accession>A0AAW1XTD0</accession>
<keyword evidence="1" id="KW-0539">Nucleus</keyword>
<name>A0AAW1XTD0_RUBAR</name>
<dbReference type="GO" id="GO:0006272">
    <property type="term" value="P:leading strand elongation"/>
    <property type="evidence" value="ECO:0007669"/>
    <property type="project" value="TreeGrafter"/>
</dbReference>
<evidence type="ECO:0000313" key="3">
    <source>
        <dbReference type="Proteomes" id="UP001457282"/>
    </source>
</evidence>
<dbReference type="EC" id="2.7.7.7" evidence="1"/>
<reference evidence="2 3" key="1">
    <citation type="journal article" date="2023" name="G3 (Bethesda)">
        <title>A chromosome-length genome assembly and annotation of blackberry (Rubus argutus, cv. 'Hillquist').</title>
        <authorList>
            <person name="Bruna T."/>
            <person name="Aryal R."/>
            <person name="Dudchenko O."/>
            <person name="Sargent D.J."/>
            <person name="Mead D."/>
            <person name="Buti M."/>
            <person name="Cavallini A."/>
            <person name="Hytonen T."/>
            <person name="Andres J."/>
            <person name="Pham M."/>
            <person name="Weisz D."/>
            <person name="Mascagni F."/>
            <person name="Usai G."/>
            <person name="Natali L."/>
            <person name="Bassil N."/>
            <person name="Fernandez G.E."/>
            <person name="Lomsadze A."/>
            <person name="Armour M."/>
            <person name="Olukolu B."/>
            <person name="Poorten T."/>
            <person name="Britton C."/>
            <person name="Davik J."/>
            <person name="Ashrafi H."/>
            <person name="Aiden E.L."/>
            <person name="Borodovsky M."/>
            <person name="Worthington M."/>
        </authorList>
    </citation>
    <scope>NUCLEOTIDE SEQUENCE [LARGE SCALE GENOMIC DNA]</scope>
    <source>
        <strain evidence="2">PI 553951</strain>
    </source>
</reference>
<comment type="function">
    <text evidence="1">DNA polymerase II participates in chromosomal DNA replication.</text>
</comment>
<keyword evidence="1" id="KW-0004">4Fe-4S</keyword>
<comment type="cofactor">
    <cofactor evidence="1">
        <name>[4Fe-4S] cluster</name>
        <dbReference type="ChEBI" id="CHEBI:49883"/>
    </cofactor>
</comment>
<dbReference type="GO" id="GO:0006287">
    <property type="term" value="P:base-excision repair, gap-filling"/>
    <property type="evidence" value="ECO:0007669"/>
    <property type="project" value="TreeGrafter"/>
</dbReference>
<dbReference type="InterPro" id="IPR029703">
    <property type="entry name" value="POL2"/>
</dbReference>
<keyword evidence="1" id="KW-0411">Iron-sulfur</keyword>
<dbReference type="GO" id="GO:0003887">
    <property type="term" value="F:DNA-directed DNA polymerase activity"/>
    <property type="evidence" value="ECO:0007669"/>
    <property type="project" value="UniProtKB-KW"/>
</dbReference>
<sequence>MSIKSKTLTTLKELTENVDYQGWLEIKKRKWKDTLEKRKKQRLNNARSAYNINNKLLGGGRNLKAAQGKIGVNSYFRSPEEALTRCHWQILQLVPSSESGQILAWLVLKE</sequence>
<evidence type="ECO:0000256" key="1">
    <source>
        <dbReference type="RuleBase" id="RU365029"/>
    </source>
</evidence>
<dbReference type="GO" id="GO:0000278">
    <property type="term" value="P:mitotic cell cycle"/>
    <property type="evidence" value="ECO:0007669"/>
    <property type="project" value="TreeGrafter"/>
</dbReference>
<dbReference type="EMBL" id="JBEDUW010000003">
    <property type="protein sequence ID" value="KAK9939849.1"/>
    <property type="molecule type" value="Genomic_DNA"/>
</dbReference>
<dbReference type="GO" id="GO:0006297">
    <property type="term" value="P:nucleotide-excision repair, DNA gap filling"/>
    <property type="evidence" value="ECO:0007669"/>
    <property type="project" value="TreeGrafter"/>
</dbReference>
<dbReference type="GO" id="GO:0051539">
    <property type="term" value="F:4 iron, 4 sulfur cluster binding"/>
    <property type="evidence" value="ECO:0007669"/>
    <property type="project" value="UniProtKB-KW"/>
</dbReference>
<keyword evidence="1" id="KW-0862">Zinc</keyword>
<protein>
    <recommendedName>
        <fullName evidence="1">DNA polymerase epsilon catalytic subunit</fullName>
        <ecNumber evidence="1">2.7.7.7</ecNumber>
    </recommendedName>
</protein>
<dbReference type="GO" id="GO:0008310">
    <property type="term" value="F:single-stranded DNA 3'-5' DNA exonuclease activity"/>
    <property type="evidence" value="ECO:0007669"/>
    <property type="project" value="TreeGrafter"/>
</dbReference>
<dbReference type="GO" id="GO:0008622">
    <property type="term" value="C:epsilon DNA polymerase complex"/>
    <property type="evidence" value="ECO:0007669"/>
    <property type="project" value="InterPro"/>
</dbReference>
<keyword evidence="3" id="KW-1185">Reference proteome</keyword>
<dbReference type="GO" id="GO:0045004">
    <property type="term" value="P:DNA replication proofreading"/>
    <property type="evidence" value="ECO:0007669"/>
    <property type="project" value="TreeGrafter"/>
</dbReference>
<comment type="subcellular location">
    <subcellularLocation>
        <location evidence="1">Nucleus</location>
    </subcellularLocation>
</comment>
<dbReference type="PANTHER" id="PTHR10670:SF0">
    <property type="entry name" value="DNA POLYMERASE EPSILON CATALYTIC SUBUNIT A"/>
    <property type="match status" value="1"/>
</dbReference>
<dbReference type="GO" id="GO:0003677">
    <property type="term" value="F:DNA binding"/>
    <property type="evidence" value="ECO:0007669"/>
    <property type="project" value="UniProtKB-KW"/>
</dbReference>
<dbReference type="PANTHER" id="PTHR10670">
    <property type="entry name" value="DNA POLYMERASE EPSILON CATALYTIC SUBUNIT A"/>
    <property type="match status" value="1"/>
</dbReference>
<keyword evidence="1" id="KW-0408">Iron</keyword>
<keyword evidence="1" id="KW-0235">DNA replication</keyword>
<dbReference type="AlphaFoldDB" id="A0AAW1XTD0"/>
<comment type="similarity">
    <text evidence="1">Belongs to the DNA polymerase type-B family.</text>
</comment>
<keyword evidence="1" id="KW-0239">DNA-directed DNA polymerase</keyword>
<comment type="catalytic activity">
    <reaction evidence="1">
        <text>DNA(n) + a 2'-deoxyribonucleoside 5'-triphosphate = DNA(n+1) + diphosphate</text>
        <dbReference type="Rhea" id="RHEA:22508"/>
        <dbReference type="Rhea" id="RHEA-COMP:17339"/>
        <dbReference type="Rhea" id="RHEA-COMP:17340"/>
        <dbReference type="ChEBI" id="CHEBI:33019"/>
        <dbReference type="ChEBI" id="CHEBI:61560"/>
        <dbReference type="ChEBI" id="CHEBI:173112"/>
        <dbReference type="EC" id="2.7.7.7"/>
    </reaction>
</comment>
<keyword evidence="1" id="KW-0479">Metal-binding</keyword>
<evidence type="ECO:0000313" key="2">
    <source>
        <dbReference type="EMBL" id="KAK9939849.1"/>
    </source>
</evidence>
<keyword evidence="1" id="KW-0548">Nucleotidyltransferase</keyword>
<dbReference type="Proteomes" id="UP001457282">
    <property type="component" value="Unassembled WGS sequence"/>
</dbReference>
<keyword evidence="1" id="KW-0808">Transferase</keyword>
<keyword evidence="1" id="KW-0863">Zinc-finger</keyword>
<keyword evidence="1" id="KW-0238">DNA-binding</keyword>
<organism evidence="2 3">
    <name type="scientific">Rubus argutus</name>
    <name type="common">Southern blackberry</name>
    <dbReference type="NCBI Taxonomy" id="59490"/>
    <lineage>
        <taxon>Eukaryota</taxon>
        <taxon>Viridiplantae</taxon>
        <taxon>Streptophyta</taxon>
        <taxon>Embryophyta</taxon>
        <taxon>Tracheophyta</taxon>
        <taxon>Spermatophyta</taxon>
        <taxon>Magnoliopsida</taxon>
        <taxon>eudicotyledons</taxon>
        <taxon>Gunneridae</taxon>
        <taxon>Pentapetalae</taxon>
        <taxon>rosids</taxon>
        <taxon>fabids</taxon>
        <taxon>Rosales</taxon>
        <taxon>Rosaceae</taxon>
        <taxon>Rosoideae</taxon>
        <taxon>Rosoideae incertae sedis</taxon>
        <taxon>Rubus</taxon>
    </lineage>
</organism>
<dbReference type="GO" id="GO:0008270">
    <property type="term" value="F:zinc ion binding"/>
    <property type="evidence" value="ECO:0007669"/>
    <property type="project" value="UniProtKB-KW"/>
</dbReference>